<evidence type="ECO:0000313" key="3">
    <source>
        <dbReference type="Proteomes" id="UP000589520"/>
    </source>
</evidence>
<feature type="chain" id="PRO_5030531191" evidence="1">
    <location>
        <begin position="25"/>
        <end position="112"/>
    </location>
</feature>
<gene>
    <name evidence="2" type="ORF">HDF17_001390</name>
</gene>
<reference evidence="2 3" key="1">
    <citation type="submission" date="2020-07" db="EMBL/GenBank/DDBJ databases">
        <title>Genomic Encyclopedia of Type Strains, Phase IV (KMG-V): Genome sequencing to study the core and pangenomes of soil and plant-associated prokaryotes.</title>
        <authorList>
            <person name="Whitman W."/>
        </authorList>
    </citation>
    <scope>NUCLEOTIDE SEQUENCE [LARGE SCALE GENOMIC DNA]</scope>
    <source>
        <strain evidence="2 3">X4EP2</strain>
    </source>
</reference>
<comment type="caution">
    <text evidence="2">The sequence shown here is derived from an EMBL/GenBank/DDBJ whole genome shotgun (WGS) entry which is preliminary data.</text>
</comment>
<keyword evidence="1" id="KW-0732">Signal</keyword>
<evidence type="ECO:0000256" key="1">
    <source>
        <dbReference type="SAM" id="SignalP"/>
    </source>
</evidence>
<dbReference type="AlphaFoldDB" id="A0A7Y9PFR9"/>
<proteinExistence type="predicted"/>
<dbReference type="RefSeq" id="WP_179489044.1">
    <property type="nucleotide sequence ID" value="NZ_JACCCW010000001.1"/>
</dbReference>
<sequence length="112" mass="11541">MKIRNVLAVSVAIVGLAASSTVYAAPVSFGVPVHAMFSKSKLVKFNVRNDSSASVELKVGEQVMTLDAGKTLALSLPIGTRILANATSGKYEAGTVLAEVSTAMSDATISLK</sequence>
<protein>
    <submittedName>
        <fullName evidence="2">Uncharacterized protein</fullName>
    </submittedName>
</protein>
<organism evidence="2 3">
    <name type="scientific">Granulicella arctica</name>
    <dbReference type="NCBI Taxonomy" id="940613"/>
    <lineage>
        <taxon>Bacteria</taxon>
        <taxon>Pseudomonadati</taxon>
        <taxon>Acidobacteriota</taxon>
        <taxon>Terriglobia</taxon>
        <taxon>Terriglobales</taxon>
        <taxon>Acidobacteriaceae</taxon>
        <taxon>Granulicella</taxon>
    </lineage>
</organism>
<feature type="signal peptide" evidence="1">
    <location>
        <begin position="1"/>
        <end position="24"/>
    </location>
</feature>
<evidence type="ECO:0000313" key="2">
    <source>
        <dbReference type="EMBL" id="NYF79103.1"/>
    </source>
</evidence>
<dbReference type="EMBL" id="JACCCW010000001">
    <property type="protein sequence ID" value="NYF79103.1"/>
    <property type="molecule type" value="Genomic_DNA"/>
</dbReference>
<name>A0A7Y9PFR9_9BACT</name>
<accession>A0A7Y9PFR9</accession>
<keyword evidence="3" id="KW-1185">Reference proteome</keyword>
<dbReference type="Proteomes" id="UP000589520">
    <property type="component" value="Unassembled WGS sequence"/>
</dbReference>